<keyword evidence="5 9" id="KW-0418">Kinase</keyword>
<dbReference type="Gene3D" id="1.10.287.130">
    <property type="match status" value="1"/>
</dbReference>
<dbReference type="RefSeq" id="WP_147891641.1">
    <property type="nucleotide sequence ID" value="NZ_VRTS01000005.1"/>
</dbReference>
<sequence length="398" mass="42547">MKLSEFLTAHMQEILAEWDDYAERMTPAADDMTARELRDHAAQMLQAIAVQLDSPQPVPDVAEAGEADGAAKAGGEIPESPAAKHGALRQEHRFTLLQLSSEFRTLRATILKLWLPHVRNLPESLASVVRFNEAVDQALAESIVTYSERAQAEHDLFIAILGHDLRGPLATMTMAGGLLREPGLSVKRAGVLGGSVATAASQMTSMVNDLLGLARSRLSCGMPIAREPVDALRVCEAAIADAAAMYPDCEFVLPDRPSLPGRFDAVRLQQLVTNLLVNAAQHGARHCPVQLVTAGDATTVTLRVTNTGTPIPVESLECIFDPMRRLGEVSGHVVEAGARTSLGLGLFIAREIALGHGGRIAVTSNESEGTSFVVTLPREADQDAPATHQEHGSRTTTS</sequence>
<proteinExistence type="predicted"/>
<dbReference type="Pfam" id="PF00512">
    <property type="entry name" value="HisKA"/>
    <property type="match status" value="1"/>
</dbReference>
<dbReference type="InterPro" id="IPR036097">
    <property type="entry name" value="HisK_dim/P_sf"/>
</dbReference>
<keyword evidence="6" id="KW-0902">Two-component regulatory system</keyword>
<evidence type="ECO:0000256" key="4">
    <source>
        <dbReference type="ARBA" id="ARBA00022679"/>
    </source>
</evidence>
<dbReference type="Pfam" id="PF02518">
    <property type="entry name" value="HATPase_c"/>
    <property type="match status" value="1"/>
</dbReference>
<dbReference type="InterPro" id="IPR004358">
    <property type="entry name" value="Sig_transdc_His_kin-like_C"/>
</dbReference>
<dbReference type="Gene3D" id="3.30.565.10">
    <property type="entry name" value="Histidine kinase-like ATPase, C-terminal domain"/>
    <property type="match status" value="1"/>
</dbReference>
<dbReference type="SUPFAM" id="SSF55874">
    <property type="entry name" value="ATPase domain of HSP90 chaperone/DNA topoisomerase II/histidine kinase"/>
    <property type="match status" value="1"/>
</dbReference>
<dbReference type="Proteomes" id="UP000321248">
    <property type="component" value="Unassembled WGS sequence"/>
</dbReference>
<evidence type="ECO:0000256" key="2">
    <source>
        <dbReference type="ARBA" id="ARBA00012438"/>
    </source>
</evidence>
<dbReference type="InterPro" id="IPR050736">
    <property type="entry name" value="Sensor_HK_Regulatory"/>
</dbReference>
<keyword evidence="4" id="KW-0808">Transferase</keyword>
<evidence type="ECO:0000313" key="9">
    <source>
        <dbReference type="EMBL" id="TXK62222.1"/>
    </source>
</evidence>
<dbReference type="EC" id="2.7.13.3" evidence="2"/>
<gene>
    <name evidence="9" type="ORF">FU658_08180</name>
</gene>
<dbReference type="AlphaFoldDB" id="A0A5C8KSF6"/>
<evidence type="ECO:0000259" key="8">
    <source>
        <dbReference type="PROSITE" id="PS50109"/>
    </source>
</evidence>
<evidence type="ECO:0000256" key="6">
    <source>
        <dbReference type="ARBA" id="ARBA00023012"/>
    </source>
</evidence>
<dbReference type="PANTHER" id="PTHR43711">
    <property type="entry name" value="TWO-COMPONENT HISTIDINE KINASE"/>
    <property type="match status" value="1"/>
</dbReference>
<dbReference type="PROSITE" id="PS50109">
    <property type="entry name" value="HIS_KIN"/>
    <property type="match status" value="1"/>
</dbReference>
<evidence type="ECO:0000313" key="10">
    <source>
        <dbReference type="Proteomes" id="UP000321248"/>
    </source>
</evidence>
<dbReference type="InterPro" id="IPR003661">
    <property type="entry name" value="HisK_dim/P_dom"/>
</dbReference>
<dbReference type="InterPro" id="IPR036890">
    <property type="entry name" value="HATPase_C_sf"/>
</dbReference>
<evidence type="ECO:0000256" key="1">
    <source>
        <dbReference type="ARBA" id="ARBA00000085"/>
    </source>
</evidence>
<dbReference type="EMBL" id="VRTS01000005">
    <property type="protein sequence ID" value="TXK62222.1"/>
    <property type="molecule type" value="Genomic_DNA"/>
</dbReference>
<accession>A0A5C8KSF6</accession>
<dbReference type="InterPro" id="IPR003594">
    <property type="entry name" value="HATPase_dom"/>
</dbReference>
<dbReference type="CDD" id="cd00075">
    <property type="entry name" value="HATPase"/>
    <property type="match status" value="1"/>
</dbReference>
<reference evidence="9 10" key="1">
    <citation type="submission" date="2019-08" db="EMBL/GenBank/DDBJ databases">
        <authorList>
            <person name="Karlyshev A.V."/>
        </authorList>
    </citation>
    <scope>NUCLEOTIDE SEQUENCE [LARGE SCALE GENOMIC DNA]</scope>
    <source>
        <strain evidence="9 10">Alg18-2.2</strain>
    </source>
</reference>
<evidence type="ECO:0000256" key="5">
    <source>
        <dbReference type="ARBA" id="ARBA00022777"/>
    </source>
</evidence>
<dbReference type="SUPFAM" id="SSF47384">
    <property type="entry name" value="Homodimeric domain of signal transducing histidine kinase"/>
    <property type="match status" value="1"/>
</dbReference>
<dbReference type="PANTHER" id="PTHR43711:SF1">
    <property type="entry name" value="HISTIDINE KINASE 1"/>
    <property type="match status" value="1"/>
</dbReference>
<dbReference type="OrthoDB" id="8807260at2"/>
<feature type="domain" description="Histidine kinase" evidence="8">
    <location>
        <begin position="160"/>
        <end position="380"/>
    </location>
</feature>
<feature type="compositionally biased region" description="Basic and acidic residues" evidence="7">
    <location>
        <begin position="388"/>
        <end position="398"/>
    </location>
</feature>
<organism evidence="9 10">
    <name type="scientific">Alkalisalibacterium limincola</name>
    <dbReference type="NCBI Taxonomy" id="2699169"/>
    <lineage>
        <taxon>Bacteria</taxon>
        <taxon>Pseudomonadati</taxon>
        <taxon>Pseudomonadota</taxon>
        <taxon>Gammaproteobacteria</taxon>
        <taxon>Lysobacterales</taxon>
        <taxon>Lysobacteraceae</taxon>
        <taxon>Alkalisalibacterium</taxon>
    </lineage>
</organism>
<comment type="catalytic activity">
    <reaction evidence="1">
        <text>ATP + protein L-histidine = ADP + protein N-phospho-L-histidine.</text>
        <dbReference type="EC" id="2.7.13.3"/>
    </reaction>
</comment>
<protein>
    <recommendedName>
        <fullName evidence="2">histidine kinase</fullName>
        <ecNumber evidence="2">2.7.13.3</ecNumber>
    </recommendedName>
</protein>
<name>A0A5C8KSF6_9GAMM</name>
<keyword evidence="10" id="KW-1185">Reference proteome</keyword>
<dbReference type="PRINTS" id="PR00344">
    <property type="entry name" value="BCTRLSENSOR"/>
</dbReference>
<dbReference type="SMART" id="SM00388">
    <property type="entry name" value="HisKA"/>
    <property type="match status" value="1"/>
</dbReference>
<dbReference type="GO" id="GO:0000155">
    <property type="term" value="F:phosphorelay sensor kinase activity"/>
    <property type="evidence" value="ECO:0007669"/>
    <property type="project" value="InterPro"/>
</dbReference>
<feature type="region of interest" description="Disordered" evidence="7">
    <location>
        <begin position="379"/>
        <end position="398"/>
    </location>
</feature>
<evidence type="ECO:0000256" key="7">
    <source>
        <dbReference type="SAM" id="MobiDB-lite"/>
    </source>
</evidence>
<keyword evidence="3" id="KW-0597">Phosphoprotein</keyword>
<comment type="caution">
    <text evidence="9">The sequence shown here is derived from an EMBL/GenBank/DDBJ whole genome shotgun (WGS) entry which is preliminary data.</text>
</comment>
<dbReference type="CDD" id="cd00082">
    <property type="entry name" value="HisKA"/>
    <property type="match status" value="1"/>
</dbReference>
<dbReference type="InterPro" id="IPR005467">
    <property type="entry name" value="His_kinase_dom"/>
</dbReference>
<evidence type="ECO:0000256" key="3">
    <source>
        <dbReference type="ARBA" id="ARBA00022553"/>
    </source>
</evidence>
<dbReference type="SMART" id="SM00387">
    <property type="entry name" value="HATPase_c"/>
    <property type="match status" value="1"/>
</dbReference>